<feature type="transmembrane region" description="Helical" evidence="1">
    <location>
        <begin position="6"/>
        <end position="24"/>
    </location>
</feature>
<dbReference type="Proteomes" id="UP000595349">
    <property type="component" value="Chromosome"/>
</dbReference>
<keyword evidence="1" id="KW-0812">Transmembrane</keyword>
<evidence type="ECO:0000313" key="3">
    <source>
        <dbReference type="Proteomes" id="UP000595349"/>
    </source>
</evidence>
<feature type="transmembrane region" description="Helical" evidence="1">
    <location>
        <begin position="31"/>
        <end position="47"/>
    </location>
</feature>
<organism evidence="2 3">
    <name type="scientific">Salicibibacter cibi</name>
    <dbReference type="NCBI Taxonomy" id="2743001"/>
    <lineage>
        <taxon>Bacteria</taxon>
        <taxon>Bacillati</taxon>
        <taxon>Bacillota</taxon>
        <taxon>Bacilli</taxon>
        <taxon>Bacillales</taxon>
        <taxon>Bacillaceae</taxon>
        <taxon>Salicibibacter</taxon>
    </lineage>
</organism>
<keyword evidence="3" id="KW-1185">Reference proteome</keyword>
<dbReference type="EMBL" id="CP054706">
    <property type="protein sequence ID" value="QQK79020.1"/>
    <property type="molecule type" value="Genomic_DNA"/>
</dbReference>
<dbReference type="RefSeq" id="WP_200088032.1">
    <property type="nucleotide sequence ID" value="NZ_CP054706.1"/>
</dbReference>
<evidence type="ECO:0000256" key="1">
    <source>
        <dbReference type="SAM" id="Phobius"/>
    </source>
</evidence>
<keyword evidence="1" id="KW-0472">Membrane</keyword>
<accession>A0A7T6Z8R9</accession>
<protein>
    <submittedName>
        <fullName evidence="2">Uncharacterized protein</fullName>
    </submittedName>
</protein>
<proteinExistence type="predicted"/>
<dbReference type="KEGG" id="scib:HUG20_03290"/>
<sequence length="48" mass="5490">MDPLTLIIIIIMVIFFFPVIMRGIGCLLRTFSIIILIVGALLLLWLFL</sequence>
<dbReference type="AlphaFoldDB" id="A0A7T6Z8R9"/>
<name>A0A7T6Z8R9_9BACI</name>
<keyword evidence="1" id="KW-1133">Transmembrane helix</keyword>
<evidence type="ECO:0000313" key="2">
    <source>
        <dbReference type="EMBL" id="QQK79020.1"/>
    </source>
</evidence>
<gene>
    <name evidence="2" type="ORF">HUG20_03290</name>
</gene>
<reference evidence="2 3" key="1">
    <citation type="submission" date="2020-06" db="EMBL/GenBank/DDBJ databases">
        <title>Genomic analysis of Salicibibacter sp. NKC21-4.</title>
        <authorList>
            <person name="Oh Y.J."/>
        </authorList>
    </citation>
    <scope>NUCLEOTIDE SEQUENCE [LARGE SCALE GENOMIC DNA]</scope>
    <source>
        <strain evidence="2 3">NKC21-4</strain>
    </source>
</reference>